<dbReference type="InterPro" id="IPR054221">
    <property type="entry name" value="DUF6941"/>
</dbReference>
<sequence length="136" mass="14847">MAELDYAYLAEYVRVDPGGSLTSVGASYTHVGVPMVPTQHLVGVAGRIRTTVDVPSVVLKVTIRDHAERMSLSFQTVLKPAATSRVYAGDKIGILFAMNTLIPIIGYGSYEVVLELDNDEVRRLYFTAEQVEPAES</sequence>
<evidence type="ECO:0000313" key="2">
    <source>
        <dbReference type="Proteomes" id="UP001183176"/>
    </source>
</evidence>
<dbReference type="Proteomes" id="UP001183176">
    <property type="component" value="Unassembled WGS sequence"/>
</dbReference>
<keyword evidence="2" id="KW-1185">Reference proteome</keyword>
<dbReference type="EMBL" id="JAVREH010000088">
    <property type="protein sequence ID" value="MDT0264328.1"/>
    <property type="molecule type" value="Genomic_DNA"/>
</dbReference>
<reference evidence="2" key="1">
    <citation type="submission" date="2023-07" db="EMBL/GenBank/DDBJ databases">
        <title>30 novel species of actinomycetes from the DSMZ collection.</title>
        <authorList>
            <person name="Nouioui I."/>
        </authorList>
    </citation>
    <scope>NUCLEOTIDE SEQUENCE [LARGE SCALE GENOMIC DNA]</scope>
    <source>
        <strain evidence="2">DSM 44399</strain>
    </source>
</reference>
<dbReference type="RefSeq" id="WP_311425467.1">
    <property type="nucleotide sequence ID" value="NZ_JAVREH010000088.1"/>
</dbReference>
<name>A0ABU2JHW6_9ACTN</name>
<dbReference type="Pfam" id="PF22091">
    <property type="entry name" value="DUF6941"/>
    <property type="match status" value="1"/>
</dbReference>
<evidence type="ECO:0000313" key="1">
    <source>
        <dbReference type="EMBL" id="MDT0264328.1"/>
    </source>
</evidence>
<accession>A0ABU2JHW6</accession>
<comment type="caution">
    <text evidence="1">The sequence shown here is derived from an EMBL/GenBank/DDBJ whole genome shotgun (WGS) entry which is preliminary data.</text>
</comment>
<protein>
    <submittedName>
        <fullName evidence="1">Uncharacterized protein</fullName>
    </submittedName>
</protein>
<organism evidence="1 2">
    <name type="scientific">Jatrophihabitans lederbergiae</name>
    <dbReference type="NCBI Taxonomy" id="3075547"/>
    <lineage>
        <taxon>Bacteria</taxon>
        <taxon>Bacillati</taxon>
        <taxon>Actinomycetota</taxon>
        <taxon>Actinomycetes</taxon>
        <taxon>Jatrophihabitantales</taxon>
        <taxon>Jatrophihabitantaceae</taxon>
        <taxon>Jatrophihabitans</taxon>
    </lineage>
</organism>
<proteinExistence type="predicted"/>
<gene>
    <name evidence="1" type="ORF">RM423_23485</name>
</gene>